<reference evidence="1 2" key="1">
    <citation type="submission" date="2023-08" db="EMBL/GenBank/DDBJ databases">
        <authorList>
            <person name="Palmer J.M."/>
        </authorList>
    </citation>
    <scope>NUCLEOTIDE SEQUENCE [LARGE SCALE GENOMIC DNA]</scope>
    <source>
        <strain evidence="1 2">TWF481</strain>
    </source>
</reference>
<protein>
    <recommendedName>
        <fullName evidence="3">F-box domain-containing protein</fullName>
    </recommendedName>
</protein>
<dbReference type="Proteomes" id="UP001370758">
    <property type="component" value="Unassembled WGS sequence"/>
</dbReference>
<dbReference type="AlphaFoldDB" id="A0AAV9W074"/>
<evidence type="ECO:0000313" key="2">
    <source>
        <dbReference type="Proteomes" id="UP001370758"/>
    </source>
</evidence>
<gene>
    <name evidence="1" type="ORF">TWF481_011605</name>
</gene>
<name>A0AAV9W074_9PEZI</name>
<accession>A0AAV9W074</accession>
<comment type="caution">
    <text evidence="1">The sequence shown here is derived from an EMBL/GenBank/DDBJ whole genome shotgun (WGS) entry which is preliminary data.</text>
</comment>
<sequence>MDSTTPRILDILPVDIISYLVEQIIDDEESLRALSQTNQALRLIVLPRLRSHTVIIDITNALKGQYVLDPVYRTISDFNHERNFRIPSHVRVLEIRDRCPGTPAQGPRSRHHQQPVDIKEFVDALYAFLGKCIGLRKFLRDGNEHEGLRTTDLVRKVLELPKLKVLCLKIHQDQQWRHNGTPTFEDYECASALSRETGERGLACLSLALPMTLDRPWWEEIWILCREILINNVHTLKHLLCDGPDLEVICDGMAKRSLAEIRLLSLRFRMGFDATRFCKVLGLKHKDKINLADIKDDAVTQLRRLDLLDLNVIRDIYANDNSAAEGLLPCLRTPNMKRAQVFGSGSTTYYENGIVRTVRNQVLGHLRTYRGLQCAEIQRLPSGPWVQDQLKLLARLHGKTLQTIMIPEVSFDLCFQYGTAPWPSDHDFSVLRRLEISQDRMSFFSVDTLWGALKSQKTISEVQITMRHPKSDFTPSPNRRSIGRLNSFPRRILTPMYSTAFYLHNRHNGINTSTYPSQNDELVTSTRVITPQRQTLGASNADQLHINLYLRQMLHTKRLPKELPLFPQPQDNVARPESQNETTAFLTFVSGIPESLKVFQLQYVQTFGGQVVRDEGDVWETVDGEWVHRKMSTDLLPW</sequence>
<evidence type="ECO:0008006" key="3">
    <source>
        <dbReference type="Google" id="ProtNLM"/>
    </source>
</evidence>
<evidence type="ECO:0000313" key="1">
    <source>
        <dbReference type="EMBL" id="KAK6499036.1"/>
    </source>
</evidence>
<proteinExistence type="predicted"/>
<keyword evidence="2" id="KW-1185">Reference proteome</keyword>
<organism evidence="1 2">
    <name type="scientific">Arthrobotrys musiformis</name>
    <dbReference type="NCBI Taxonomy" id="47236"/>
    <lineage>
        <taxon>Eukaryota</taxon>
        <taxon>Fungi</taxon>
        <taxon>Dikarya</taxon>
        <taxon>Ascomycota</taxon>
        <taxon>Pezizomycotina</taxon>
        <taxon>Orbiliomycetes</taxon>
        <taxon>Orbiliales</taxon>
        <taxon>Orbiliaceae</taxon>
        <taxon>Arthrobotrys</taxon>
    </lineage>
</organism>
<dbReference type="EMBL" id="JAVHJL010000008">
    <property type="protein sequence ID" value="KAK6499036.1"/>
    <property type="molecule type" value="Genomic_DNA"/>
</dbReference>